<reference evidence="1 2" key="1">
    <citation type="submission" date="2018-03" db="EMBL/GenBank/DDBJ databases">
        <title>Genomic Encyclopedia of Type Strains, Phase III (KMG-III): the genomes of soil and plant-associated and newly described type strains.</title>
        <authorList>
            <person name="Whitman W."/>
        </authorList>
    </citation>
    <scope>NUCLEOTIDE SEQUENCE [LARGE SCALE GENOMIC DNA]</scope>
    <source>
        <strain evidence="1 2">CGMCC 4.7097</strain>
    </source>
</reference>
<comment type="caution">
    <text evidence="1">The sequence shown here is derived from an EMBL/GenBank/DDBJ whole genome shotgun (WGS) entry which is preliminary data.</text>
</comment>
<dbReference type="SUPFAM" id="SSF52540">
    <property type="entry name" value="P-loop containing nucleoside triphosphate hydrolases"/>
    <property type="match status" value="1"/>
</dbReference>
<dbReference type="EMBL" id="PYAX01000004">
    <property type="protein sequence ID" value="PSL55858.1"/>
    <property type="molecule type" value="Genomic_DNA"/>
</dbReference>
<name>A0A2P8IBL2_SACCR</name>
<dbReference type="InterPro" id="IPR027417">
    <property type="entry name" value="P-loop_NTPase"/>
</dbReference>
<accession>A0A2P8IBL2</accession>
<evidence type="ECO:0000313" key="2">
    <source>
        <dbReference type="Proteomes" id="UP000241118"/>
    </source>
</evidence>
<dbReference type="OrthoDB" id="3645759at2"/>
<organism evidence="1 2">
    <name type="scientific">Saccharothrix carnea</name>
    <dbReference type="NCBI Taxonomy" id="1280637"/>
    <lineage>
        <taxon>Bacteria</taxon>
        <taxon>Bacillati</taxon>
        <taxon>Actinomycetota</taxon>
        <taxon>Actinomycetes</taxon>
        <taxon>Pseudonocardiales</taxon>
        <taxon>Pseudonocardiaceae</taxon>
        <taxon>Saccharothrix</taxon>
    </lineage>
</organism>
<protein>
    <submittedName>
        <fullName evidence="1">Uncharacterized protein</fullName>
    </submittedName>
</protein>
<gene>
    <name evidence="1" type="ORF">B0I31_104149</name>
</gene>
<evidence type="ECO:0000313" key="1">
    <source>
        <dbReference type="EMBL" id="PSL55858.1"/>
    </source>
</evidence>
<dbReference type="Proteomes" id="UP000241118">
    <property type="component" value="Unassembled WGS sequence"/>
</dbReference>
<dbReference type="RefSeq" id="WP_106615583.1">
    <property type="nucleotide sequence ID" value="NZ_PYAX01000004.1"/>
</dbReference>
<proteinExistence type="predicted"/>
<keyword evidence="2" id="KW-1185">Reference proteome</keyword>
<sequence length="1334" mass="144193">MTRPQWNRAENPDLLLRYVETGTAASLLRSLSPRAEGLGVGAVERAHEVFEAFVDADIRYADEPVGTGSGWQEIRGPTEVLRTARLANCVDLAVAFAGACLDVGVHPLMVVLDPLTGGPAHAIVVVWTAGMWPGAGAAADYRDFAPDADGDVTWKRGLRREPDDFGAFLPIDVTHVTRAGATFEEAVRSGAELLVSSTWRTSIVADVGLKYAKQGEFRAEPRKPTGIHTHNEEVAGLDGFRQNLLSRNLPFVHPADPQDPTEPGRLLERLDAETGLPGVLLVGAAGVGKTRTCFEVAELAVREGWAVMHVASGDAMVTSADLFEAIESERADKVLVVLDYLNEYSGLHIPTLRNHLRQQGFGRPTKVALIASCRPGWHITTDAPLGLLFEAVTLEPDATRTAAIRDAIITAVAPRARAEIGLEQMRRTCGDRPVIAMLIAAEAERLHEKGTLREALAHIRPADLLDWLESRLDEDKLLPPRPKNLFTDDDTGPNQALQACAAMLLATPFDETGLLACGQGLTVKAGQLLQGLRSMKWVVDSPTGLVPVHDLVTDQLVENILLERHVDVVRTEVADNVLNACLVAGRAVGRYATNLSRIIRDLHRPRAMVLRTQCASWLASRAETVGEILAGGEDEGSYALGAVLDNPSWSTVAFAEWPLVVNPWLQQHASSISARHLLYKGLRSELGRTDERLVAAALTWLTQHGTTAAAGFVLSPLLGRPLDDDAATTAVAAALTWLTRHGTTPDAGFVLDTLLGRPLDDRAAATTVAAALRWLTRHGTTPEAQFVLNSLLGRPLDDDAATTAVATATTWLTHHGTTPGARFVLNRLLGRPLDDDAATTIVATALTWLTHHGTTPEAQFVLNSLLGRPLDDDATTTAVATATTWLTHHGTTPDAGFVLNRMLGRPLDDAATTAALTWLTHHGTTPGAGFVLEPLLKRPLDDRAATTAVAAANTWLTHHGTTPEAGFVLNPLLTRPLDDRAATTAVAAANTWLTHHGTTSDAQFVLNSLLGRPLDDDAATTIVATALTWLTHHGTTPEAQFVLNPLLTRQLDDRAATTAVATALTWLTHRGTTPDAQFVLNPLLARQLDDRAAATAVAAATTWLTHHGTTPDAQFVLGRLLPMQPVGELRRTVVQWSLAWIEVNGVGSDLVSKFVSRQRETTMHVAIKFIDWAMANPENEDVSWRLTRVARDLGKWPDLAVPLLTAVERVVWTLPAAATTINSASEVDSLMRYLCQAPALTVGIPGARLDDLLRAWLSRPESLSPHCSPGTHFLPLASRISSLFVVPGKAPNMPHETLDRLESWIHRWKSEGDERAAALECVKLVRRFPYSEPE</sequence>